<evidence type="ECO:0000313" key="2">
    <source>
        <dbReference type="EMBL" id="CAH1402076.1"/>
    </source>
</evidence>
<organism evidence="2 3">
    <name type="scientific">Nezara viridula</name>
    <name type="common">Southern green stink bug</name>
    <name type="synonym">Cimex viridulus</name>
    <dbReference type="NCBI Taxonomy" id="85310"/>
    <lineage>
        <taxon>Eukaryota</taxon>
        <taxon>Metazoa</taxon>
        <taxon>Ecdysozoa</taxon>
        <taxon>Arthropoda</taxon>
        <taxon>Hexapoda</taxon>
        <taxon>Insecta</taxon>
        <taxon>Pterygota</taxon>
        <taxon>Neoptera</taxon>
        <taxon>Paraneoptera</taxon>
        <taxon>Hemiptera</taxon>
        <taxon>Heteroptera</taxon>
        <taxon>Panheteroptera</taxon>
        <taxon>Pentatomomorpha</taxon>
        <taxon>Pentatomoidea</taxon>
        <taxon>Pentatomidae</taxon>
        <taxon>Pentatominae</taxon>
        <taxon>Nezara</taxon>
    </lineage>
</organism>
<reference evidence="2" key="1">
    <citation type="submission" date="2022-01" db="EMBL/GenBank/DDBJ databases">
        <authorList>
            <person name="King R."/>
        </authorList>
    </citation>
    <scope>NUCLEOTIDE SEQUENCE</scope>
</reference>
<evidence type="ECO:0000313" key="3">
    <source>
        <dbReference type="Proteomes" id="UP001152798"/>
    </source>
</evidence>
<dbReference type="Proteomes" id="UP001152798">
    <property type="component" value="Chromosome 5"/>
</dbReference>
<proteinExistence type="predicted"/>
<keyword evidence="1" id="KW-0175">Coiled coil</keyword>
<gene>
    <name evidence="2" type="ORF">NEZAVI_LOCUS10980</name>
</gene>
<dbReference type="EMBL" id="OV725081">
    <property type="protein sequence ID" value="CAH1402076.1"/>
    <property type="molecule type" value="Genomic_DNA"/>
</dbReference>
<keyword evidence="3" id="KW-1185">Reference proteome</keyword>
<feature type="coiled-coil region" evidence="1">
    <location>
        <begin position="204"/>
        <end position="231"/>
    </location>
</feature>
<feature type="coiled-coil region" evidence="1">
    <location>
        <begin position="11"/>
        <end position="45"/>
    </location>
</feature>
<sequence>MINELSEASKIAFMDRKETDLERKVRKLEQDMMQLDSILNREKLERKKSTEYQKVAVGSHVSMAQGDGPDPWQIMQVQMHRNSSSSQVQPGFFFTWDCTPYDFHNNNAQRSIYTLLDQWQPGGSTISADQFKKQLSALLAANKESISITDLAIKHRLDFGDITSYKKPVPYTSKLESKISMPDLGTKNTDFYTEKNELIANNTELETRELLANLEKKLKNVESKCREDCASMLYPNTANKTKTEDEVAETDETEQDNIIIDDLIFEMFKDSSEEFGRKPIELAKEVEDLQGLIKSYNQVGDSVFQKFDSNK</sequence>
<dbReference type="OrthoDB" id="10393898at2759"/>
<accession>A0A9P0HHE1</accession>
<dbReference type="AlphaFoldDB" id="A0A9P0HHE1"/>
<protein>
    <submittedName>
        <fullName evidence="2">Uncharacterized protein</fullName>
    </submittedName>
</protein>
<name>A0A9P0HHE1_NEZVI</name>
<evidence type="ECO:0000256" key="1">
    <source>
        <dbReference type="SAM" id="Coils"/>
    </source>
</evidence>